<feature type="compositionally biased region" description="Low complexity" evidence="1">
    <location>
        <begin position="95"/>
        <end position="111"/>
    </location>
</feature>
<evidence type="ECO:0000256" key="1">
    <source>
        <dbReference type="SAM" id="MobiDB-lite"/>
    </source>
</evidence>
<name>A0A8S1ACJ4_ARCPL</name>
<dbReference type="OrthoDB" id="6334764at2759"/>
<organism evidence="2 3">
    <name type="scientific">Arctia plantaginis</name>
    <name type="common">Wood tiger moth</name>
    <name type="synonym">Phalaena plantaginis</name>
    <dbReference type="NCBI Taxonomy" id="874455"/>
    <lineage>
        <taxon>Eukaryota</taxon>
        <taxon>Metazoa</taxon>
        <taxon>Ecdysozoa</taxon>
        <taxon>Arthropoda</taxon>
        <taxon>Hexapoda</taxon>
        <taxon>Insecta</taxon>
        <taxon>Pterygota</taxon>
        <taxon>Neoptera</taxon>
        <taxon>Endopterygota</taxon>
        <taxon>Lepidoptera</taxon>
        <taxon>Glossata</taxon>
        <taxon>Ditrysia</taxon>
        <taxon>Noctuoidea</taxon>
        <taxon>Erebidae</taxon>
        <taxon>Arctiinae</taxon>
        <taxon>Arctia</taxon>
    </lineage>
</organism>
<feature type="compositionally biased region" description="Basic and acidic residues" evidence="1">
    <location>
        <begin position="126"/>
        <end position="139"/>
    </location>
</feature>
<sequence length="192" mass="21573">MSFDVGCLELALSNNSAPPKRHNRFTEGAQTRLARTARKPSRHMRLCSFICECTQTFTNITRQIISPAQVEGEEEDVARDLQRQAQSPEDVEGGLAVVPPAAGRRPRAALGVRERDGSTRAARAAPSDKKRPEADDRLDTPTCRASRATRPLEAIRRGLCSPTRMETVRYSSRHSYYVNKTLYPKKNKEHRL</sequence>
<reference evidence="2 3" key="1">
    <citation type="submission" date="2020-04" db="EMBL/GenBank/DDBJ databases">
        <authorList>
            <person name="Wallbank WR R."/>
            <person name="Pardo Diaz C."/>
            <person name="Kozak K."/>
            <person name="Martin S."/>
            <person name="Jiggins C."/>
            <person name="Moest M."/>
            <person name="Warren A I."/>
            <person name="Byers J.R.P. K."/>
            <person name="Montejo-Kovacevich G."/>
            <person name="Yen C E."/>
        </authorList>
    </citation>
    <scope>NUCLEOTIDE SEQUENCE [LARGE SCALE GENOMIC DNA]</scope>
</reference>
<protein>
    <submittedName>
        <fullName evidence="2">Uncharacterized protein</fullName>
    </submittedName>
</protein>
<feature type="region of interest" description="Disordered" evidence="1">
    <location>
        <begin position="69"/>
        <end position="141"/>
    </location>
</feature>
<gene>
    <name evidence="2" type="ORF">APLA_LOCUS10650</name>
</gene>
<evidence type="ECO:0000313" key="2">
    <source>
        <dbReference type="EMBL" id="CAB3244254.1"/>
    </source>
</evidence>
<evidence type="ECO:0000313" key="3">
    <source>
        <dbReference type="Proteomes" id="UP000494256"/>
    </source>
</evidence>
<dbReference type="EMBL" id="CADEBD010000315">
    <property type="protein sequence ID" value="CAB3244254.1"/>
    <property type="molecule type" value="Genomic_DNA"/>
</dbReference>
<accession>A0A8S1ACJ4</accession>
<dbReference type="AlphaFoldDB" id="A0A8S1ACJ4"/>
<proteinExistence type="predicted"/>
<dbReference type="Proteomes" id="UP000494256">
    <property type="component" value="Unassembled WGS sequence"/>
</dbReference>
<comment type="caution">
    <text evidence="2">The sequence shown here is derived from an EMBL/GenBank/DDBJ whole genome shotgun (WGS) entry which is preliminary data.</text>
</comment>